<dbReference type="InterPro" id="IPR011335">
    <property type="entry name" value="Restrct_endonuc-II-like"/>
</dbReference>
<dbReference type="CDD" id="cd00221">
    <property type="entry name" value="Vsr"/>
    <property type="match status" value="1"/>
</dbReference>
<evidence type="ECO:0000256" key="6">
    <source>
        <dbReference type="ARBA" id="ARBA00029466"/>
    </source>
</evidence>
<dbReference type="NCBIfam" id="TIGR00632">
    <property type="entry name" value="vsr"/>
    <property type="match status" value="1"/>
</dbReference>
<dbReference type="GO" id="GO:0004519">
    <property type="term" value="F:endonuclease activity"/>
    <property type="evidence" value="ECO:0007669"/>
    <property type="project" value="UniProtKB-KW"/>
</dbReference>
<name>A0ABP6UQX7_9MICO</name>
<dbReference type="RefSeq" id="WP_345045639.1">
    <property type="nucleotide sequence ID" value="NZ_BAABBA010000052.1"/>
</dbReference>
<evidence type="ECO:0000256" key="2">
    <source>
        <dbReference type="ARBA" id="ARBA00022759"/>
    </source>
</evidence>
<keyword evidence="2 7" id="KW-0255">Endonuclease</keyword>
<reference evidence="8" key="1">
    <citation type="journal article" date="2019" name="Int. J. Syst. Evol. Microbiol.">
        <title>The Global Catalogue of Microorganisms (GCM) 10K type strain sequencing project: providing services to taxonomists for standard genome sequencing and annotation.</title>
        <authorList>
            <consortium name="The Broad Institute Genomics Platform"/>
            <consortium name="The Broad Institute Genome Sequencing Center for Infectious Disease"/>
            <person name="Wu L."/>
            <person name="Ma J."/>
        </authorList>
    </citation>
    <scope>NUCLEOTIDE SEQUENCE [LARGE SCALE GENOMIC DNA]</scope>
    <source>
        <strain evidence="8">JCM 17459</strain>
    </source>
</reference>
<proteinExistence type="inferred from homology"/>
<protein>
    <submittedName>
        <fullName evidence="7">Very short patch repair endonuclease</fullName>
    </submittedName>
</protein>
<dbReference type="EMBL" id="BAABBA010000052">
    <property type="protein sequence ID" value="GAA3514070.1"/>
    <property type="molecule type" value="Genomic_DNA"/>
</dbReference>
<dbReference type="Proteomes" id="UP001499841">
    <property type="component" value="Unassembled WGS sequence"/>
</dbReference>
<comment type="caution">
    <text evidence="7">The sequence shown here is derived from an EMBL/GenBank/DDBJ whole genome shotgun (WGS) entry which is preliminary data.</text>
</comment>
<keyword evidence="5" id="KW-0234">DNA repair</keyword>
<sequence length="151" mass="17273">MADHLSKEGRARNMAAIRGKDTKPELALRAALRHAGVSGYRLHRKDLPGSPDVAFMRWKVAVFVDGVFWHGHPDHWSPERAASEYWREKIERNIRRDREADKALSERGWRVIRVWDTEVRDDLPGCTAKVLAALREAGRPLNADVHPRPPS</sequence>
<keyword evidence="8" id="KW-1185">Reference proteome</keyword>
<keyword evidence="1" id="KW-0540">Nuclease</keyword>
<dbReference type="InterPro" id="IPR004603">
    <property type="entry name" value="DNA_mismatch_endonuc_vsr"/>
</dbReference>
<gene>
    <name evidence="7" type="ORF">GCM10022262_42100</name>
</gene>
<comment type="similarity">
    <text evidence="6">Belongs to the Vsr family.</text>
</comment>
<evidence type="ECO:0000256" key="5">
    <source>
        <dbReference type="ARBA" id="ARBA00023204"/>
    </source>
</evidence>
<evidence type="ECO:0000256" key="3">
    <source>
        <dbReference type="ARBA" id="ARBA00022763"/>
    </source>
</evidence>
<evidence type="ECO:0000313" key="7">
    <source>
        <dbReference type="EMBL" id="GAA3514070.1"/>
    </source>
</evidence>
<keyword evidence="3" id="KW-0227">DNA damage</keyword>
<dbReference type="SUPFAM" id="SSF52980">
    <property type="entry name" value="Restriction endonuclease-like"/>
    <property type="match status" value="1"/>
</dbReference>
<dbReference type="Gene3D" id="3.40.960.10">
    <property type="entry name" value="VSR Endonuclease"/>
    <property type="match status" value="1"/>
</dbReference>
<accession>A0ABP6UQX7</accession>
<evidence type="ECO:0000256" key="1">
    <source>
        <dbReference type="ARBA" id="ARBA00022722"/>
    </source>
</evidence>
<dbReference type="Pfam" id="PF03852">
    <property type="entry name" value="Vsr"/>
    <property type="match status" value="1"/>
</dbReference>
<evidence type="ECO:0000313" key="8">
    <source>
        <dbReference type="Proteomes" id="UP001499841"/>
    </source>
</evidence>
<organism evidence="7 8">
    <name type="scientific">Georgenia daeguensis</name>
    <dbReference type="NCBI Taxonomy" id="908355"/>
    <lineage>
        <taxon>Bacteria</taxon>
        <taxon>Bacillati</taxon>
        <taxon>Actinomycetota</taxon>
        <taxon>Actinomycetes</taxon>
        <taxon>Micrococcales</taxon>
        <taxon>Bogoriellaceae</taxon>
        <taxon>Georgenia</taxon>
    </lineage>
</organism>
<evidence type="ECO:0000256" key="4">
    <source>
        <dbReference type="ARBA" id="ARBA00022801"/>
    </source>
</evidence>
<keyword evidence="4" id="KW-0378">Hydrolase</keyword>